<dbReference type="InterPro" id="IPR011723">
    <property type="entry name" value="Znf/thioredoxin_put"/>
</dbReference>
<sequence length="269" mass="28074">MILICPNCDTRYEVPDTALGATGRQVRCASCGQSWFAAPEGAAPPAPEPEPEPQPAPAPIVEEAPTAMPPIGMEPVVAEIGGGQPEADAGPQPRSIPRIHPSEFDAPVPDPVPEDRIDPFAHEAPFARPRRARGLWIALLAVALLLAIGVGAAIALLGPREVAAKLGIVPRTVPLAIEIVREPDWAAIAAGNQLAAVSGRIVNRTASAEKVPDIRAELRDRSGRIVYSWTIVHPVRSLPAGGSADFDAAAVDVPRGAKAITASFVGTED</sequence>
<protein>
    <submittedName>
        <fullName evidence="4">Zinc-ribbon domain-containing protein</fullName>
    </submittedName>
</protein>
<evidence type="ECO:0000256" key="2">
    <source>
        <dbReference type="SAM" id="Phobius"/>
    </source>
</evidence>
<gene>
    <name evidence="4" type="ORF">PQ455_01045</name>
</gene>
<proteinExistence type="predicted"/>
<feature type="region of interest" description="Disordered" evidence="1">
    <location>
        <begin position="38"/>
        <end position="66"/>
    </location>
</feature>
<evidence type="ECO:0000313" key="5">
    <source>
        <dbReference type="Proteomes" id="UP001220395"/>
    </source>
</evidence>
<reference evidence="4 5" key="1">
    <citation type="submission" date="2023-02" db="EMBL/GenBank/DDBJ databases">
        <title>Genome sequence of Sphingomonas naphthae.</title>
        <authorList>
            <person name="Kim S."/>
            <person name="Heo J."/>
            <person name="Kwon S.-W."/>
        </authorList>
    </citation>
    <scope>NUCLEOTIDE SEQUENCE [LARGE SCALE GENOMIC DNA]</scope>
    <source>
        <strain evidence="4 5">KACC 18716</strain>
    </source>
</reference>
<accession>A0ABY7TKW6</accession>
<evidence type="ECO:0000256" key="1">
    <source>
        <dbReference type="SAM" id="MobiDB-lite"/>
    </source>
</evidence>
<keyword evidence="2" id="KW-0472">Membrane</keyword>
<dbReference type="NCBIfam" id="TIGR02098">
    <property type="entry name" value="MJ0042_CXXC"/>
    <property type="match status" value="1"/>
</dbReference>
<dbReference type="EMBL" id="CP117411">
    <property type="protein sequence ID" value="WCT73850.1"/>
    <property type="molecule type" value="Genomic_DNA"/>
</dbReference>
<evidence type="ECO:0000313" key="4">
    <source>
        <dbReference type="EMBL" id="WCT73850.1"/>
    </source>
</evidence>
<evidence type="ECO:0000259" key="3">
    <source>
        <dbReference type="Pfam" id="PF13717"/>
    </source>
</evidence>
<keyword evidence="2" id="KW-0812">Transmembrane</keyword>
<name>A0ABY7TKW6_9SPHN</name>
<organism evidence="4 5">
    <name type="scientific">Sphingomonas naphthae</name>
    <dbReference type="NCBI Taxonomy" id="1813468"/>
    <lineage>
        <taxon>Bacteria</taxon>
        <taxon>Pseudomonadati</taxon>
        <taxon>Pseudomonadota</taxon>
        <taxon>Alphaproteobacteria</taxon>
        <taxon>Sphingomonadales</taxon>
        <taxon>Sphingomonadaceae</taxon>
        <taxon>Sphingomonas</taxon>
    </lineage>
</organism>
<feature type="compositionally biased region" description="Pro residues" evidence="1">
    <location>
        <begin position="42"/>
        <end position="58"/>
    </location>
</feature>
<keyword evidence="5" id="KW-1185">Reference proteome</keyword>
<feature type="transmembrane region" description="Helical" evidence="2">
    <location>
        <begin position="135"/>
        <end position="157"/>
    </location>
</feature>
<dbReference type="Proteomes" id="UP001220395">
    <property type="component" value="Chromosome"/>
</dbReference>
<dbReference type="RefSeq" id="WP_273688419.1">
    <property type="nucleotide sequence ID" value="NZ_CP117411.1"/>
</dbReference>
<feature type="region of interest" description="Disordered" evidence="1">
    <location>
        <begin position="80"/>
        <end position="112"/>
    </location>
</feature>
<keyword evidence="2" id="KW-1133">Transmembrane helix</keyword>
<dbReference type="Pfam" id="PF13717">
    <property type="entry name" value="Zn_ribbon_4"/>
    <property type="match status" value="1"/>
</dbReference>
<feature type="domain" description="Zinc finger/thioredoxin putative" evidence="3">
    <location>
        <begin position="1"/>
        <end position="36"/>
    </location>
</feature>